<dbReference type="SUPFAM" id="SSF75304">
    <property type="entry name" value="Amidase signature (AS) enzymes"/>
    <property type="match status" value="1"/>
</dbReference>
<dbReference type="OrthoDB" id="182039at2"/>
<dbReference type="AlphaFoldDB" id="A0A1G9H502"/>
<feature type="domain" description="Amidase" evidence="1">
    <location>
        <begin position="325"/>
        <end position="426"/>
    </location>
</feature>
<evidence type="ECO:0000313" key="2">
    <source>
        <dbReference type="EMBL" id="SDL08017.1"/>
    </source>
</evidence>
<name>A0A1G9H502_9ACTN</name>
<evidence type="ECO:0000259" key="1">
    <source>
        <dbReference type="Pfam" id="PF01425"/>
    </source>
</evidence>
<protein>
    <submittedName>
        <fullName evidence="2">Amidase</fullName>
    </submittedName>
</protein>
<dbReference type="PANTHER" id="PTHR43372">
    <property type="entry name" value="FATTY-ACID AMIDE HYDROLASE"/>
    <property type="match status" value="1"/>
</dbReference>
<dbReference type="GO" id="GO:0012505">
    <property type="term" value="C:endomembrane system"/>
    <property type="evidence" value="ECO:0007669"/>
    <property type="project" value="TreeGrafter"/>
</dbReference>
<dbReference type="Gene3D" id="3.90.1300.10">
    <property type="entry name" value="Amidase signature (AS) domain"/>
    <property type="match status" value="1"/>
</dbReference>
<accession>A0A1G9H502</accession>
<dbReference type="RefSeq" id="WP_090768983.1">
    <property type="nucleotide sequence ID" value="NZ_FNFB01000015.1"/>
</dbReference>
<organism evidence="2 3">
    <name type="scientific">Nonomuraea maritima</name>
    <dbReference type="NCBI Taxonomy" id="683260"/>
    <lineage>
        <taxon>Bacteria</taxon>
        <taxon>Bacillati</taxon>
        <taxon>Actinomycetota</taxon>
        <taxon>Actinomycetes</taxon>
        <taxon>Streptosporangiales</taxon>
        <taxon>Streptosporangiaceae</taxon>
        <taxon>Nonomuraea</taxon>
    </lineage>
</organism>
<gene>
    <name evidence="2" type="ORF">SAMN05421874_11594</name>
</gene>
<reference evidence="2 3" key="1">
    <citation type="submission" date="2016-10" db="EMBL/GenBank/DDBJ databases">
        <authorList>
            <person name="de Groot N.N."/>
        </authorList>
    </citation>
    <scope>NUCLEOTIDE SEQUENCE [LARGE SCALE GENOMIC DNA]</scope>
    <source>
        <strain evidence="2 3">CGMCC 4.5681</strain>
    </source>
</reference>
<sequence>MAEVWFSSAVELVERLRRREVSAVEVLDAHAERIARYNPSLVAVVSADLDRARQAAAEADRRLARDGTAGPLHGAPMVLKDGHDVAGMRTTLGTDVYDRVPDQDGTVAARLRAAGAIIVGHSNVPPFLAQYRTENEIFGRSGNPWDPRRTPGGSSGGGAAAVAAGLAAADVGSDYGGSLRLPPHFCGVYGLMATERRVPATGFWRPLDGRARTTRILMSFGPMARDVADLDLVLRVIAGPDGRDGEVPPVPLCERRSVATAGLRLAVAPALPGAEVAAPLRAQVERVAVRASDAGAHVTERLPKVDWGQQRFSGELMSAATAVFDPDAVLPDAHRELAWYLRVLDRRDRFRAAWHDFFAEYDALVTPPGTTTAFVHDSMADEGQERQLVFANFAGLPVLTAPAGHDGAGLPIGVQIVGPPWSEVRLVEIAHALEESGILPGFTPPPGY</sequence>
<dbReference type="InterPro" id="IPR036928">
    <property type="entry name" value="AS_sf"/>
</dbReference>
<evidence type="ECO:0000313" key="3">
    <source>
        <dbReference type="Proteomes" id="UP000198683"/>
    </source>
</evidence>
<dbReference type="InterPro" id="IPR023631">
    <property type="entry name" value="Amidase_dom"/>
</dbReference>
<feature type="domain" description="Amidase" evidence="1">
    <location>
        <begin position="25"/>
        <end position="321"/>
    </location>
</feature>
<dbReference type="PANTHER" id="PTHR43372:SF4">
    <property type="entry name" value="FATTY-ACID AMIDE HYDROLASE 2"/>
    <property type="match status" value="1"/>
</dbReference>
<dbReference type="STRING" id="683260.SAMN05421874_11594"/>
<keyword evidence="3" id="KW-1185">Reference proteome</keyword>
<dbReference type="Proteomes" id="UP000198683">
    <property type="component" value="Unassembled WGS sequence"/>
</dbReference>
<dbReference type="InterPro" id="IPR052739">
    <property type="entry name" value="FAAH2"/>
</dbReference>
<proteinExistence type="predicted"/>
<dbReference type="Pfam" id="PF01425">
    <property type="entry name" value="Amidase"/>
    <property type="match status" value="2"/>
</dbReference>
<dbReference type="EMBL" id="FNFB01000015">
    <property type="protein sequence ID" value="SDL08017.1"/>
    <property type="molecule type" value="Genomic_DNA"/>
</dbReference>